<dbReference type="InterPro" id="IPR050167">
    <property type="entry name" value="Ser_Thr_protein_kinase"/>
</dbReference>
<dbReference type="PANTHER" id="PTHR23257:SF958">
    <property type="entry name" value="SERINE_THREONINE-PROTEIN KINASE WNK4"/>
    <property type="match status" value="1"/>
</dbReference>
<dbReference type="PANTHER" id="PTHR23257">
    <property type="entry name" value="SERINE-THREONINE PROTEIN KINASE"/>
    <property type="match status" value="1"/>
</dbReference>
<dbReference type="GO" id="GO:0007165">
    <property type="term" value="P:signal transduction"/>
    <property type="evidence" value="ECO:0007669"/>
    <property type="project" value="TreeGrafter"/>
</dbReference>
<sequence>MKILSNAEGTNEASQPQHPPPHHHQKPSNRNIKEDENESSSPPNCCLTAGHCVAACQARHVVCPYVAHVASQQATLALRELQRDSTFFAGPTATSSSSVYEEDVLFLDWNDLEIHEKLGQGGFAVVHRCYILHNNDAHSKDVVKEENNEEDPSTSTSLSSSGSEISSFSDDDSNNFTSTPLAVKYLKHETLLHANSFRNGAVDLVFEAQFLGRLRFHPHVVRLHGLARGFANGNDVTFSAKEEENGSMFLVIDRLEETLDQRIKTWKSNPALQRRSLLPRRLPGFLRHNKATTSPPDEKQQRQEALAERLGIADGIASAMEYLHDHHIVYRDLKPTNIGFDRNGVVKIFDFGIAREIKQEHGMKAETYEMTGDAGSLRYMAPEVAKKSQHNMYNKLVDVYSFGILLWEICAAEKPFAQYNVDDIMYHVVWRDERPKMRHFHHWPEELKQLMSRCWSVSPDDRPSFTDVRQSLQAIQTNL</sequence>
<evidence type="ECO:0000259" key="2">
    <source>
        <dbReference type="PROSITE" id="PS50011"/>
    </source>
</evidence>
<proteinExistence type="predicted"/>
<dbReference type="GO" id="GO:0005737">
    <property type="term" value="C:cytoplasm"/>
    <property type="evidence" value="ECO:0007669"/>
    <property type="project" value="TreeGrafter"/>
</dbReference>
<dbReference type="InterPro" id="IPR001245">
    <property type="entry name" value="Ser-Thr/Tyr_kinase_cat_dom"/>
</dbReference>
<evidence type="ECO:0000313" key="3">
    <source>
        <dbReference type="EMBL" id="CAE0403786.1"/>
    </source>
</evidence>
<feature type="region of interest" description="Disordered" evidence="1">
    <location>
        <begin position="142"/>
        <end position="172"/>
    </location>
</feature>
<evidence type="ECO:0000256" key="1">
    <source>
        <dbReference type="SAM" id="MobiDB-lite"/>
    </source>
</evidence>
<feature type="compositionally biased region" description="Low complexity" evidence="1">
    <location>
        <begin position="153"/>
        <end position="172"/>
    </location>
</feature>
<protein>
    <recommendedName>
        <fullName evidence="2">Protein kinase domain-containing protein</fullName>
    </recommendedName>
</protein>
<dbReference type="AlphaFoldDB" id="A0A7S3KXF8"/>
<dbReference type="PROSITE" id="PS50011">
    <property type="entry name" value="PROTEIN_KINASE_DOM"/>
    <property type="match status" value="1"/>
</dbReference>
<name>A0A7S3KXF8_9STRA</name>
<dbReference type="PRINTS" id="PR00109">
    <property type="entry name" value="TYRKINASE"/>
</dbReference>
<feature type="domain" description="Protein kinase" evidence="2">
    <location>
        <begin position="112"/>
        <end position="475"/>
    </location>
</feature>
<dbReference type="SMART" id="SM00220">
    <property type="entry name" value="S_TKc"/>
    <property type="match status" value="1"/>
</dbReference>
<gene>
    <name evidence="3" type="ORF">ACOF00016_LOCUS1975</name>
</gene>
<dbReference type="InterPro" id="IPR000719">
    <property type="entry name" value="Prot_kinase_dom"/>
</dbReference>
<dbReference type="SUPFAM" id="SSF56112">
    <property type="entry name" value="Protein kinase-like (PK-like)"/>
    <property type="match status" value="1"/>
</dbReference>
<dbReference type="InterPro" id="IPR011009">
    <property type="entry name" value="Kinase-like_dom_sf"/>
</dbReference>
<dbReference type="EMBL" id="HBIM01002258">
    <property type="protein sequence ID" value="CAE0403786.1"/>
    <property type="molecule type" value="Transcribed_RNA"/>
</dbReference>
<dbReference type="Pfam" id="PF07714">
    <property type="entry name" value="PK_Tyr_Ser-Thr"/>
    <property type="match status" value="1"/>
</dbReference>
<dbReference type="GO" id="GO:0004672">
    <property type="term" value="F:protein kinase activity"/>
    <property type="evidence" value="ECO:0007669"/>
    <property type="project" value="InterPro"/>
</dbReference>
<organism evidence="3">
    <name type="scientific">Amphora coffeiformis</name>
    <dbReference type="NCBI Taxonomy" id="265554"/>
    <lineage>
        <taxon>Eukaryota</taxon>
        <taxon>Sar</taxon>
        <taxon>Stramenopiles</taxon>
        <taxon>Ochrophyta</taxon>
        <taxon>Bacillariophyta</taxon>
        <taxon>Bacillariophyceae</taxon>
        <taxon>Bacillariophycidae</taxon>
        <taxon>Thalassiophysales</taxon>
        <taxon>Catenulaceae</taxon>
        <taxon>Amphora</taxon>
    </lineage>
</organism>
<dbReference type="GO" id="GO:0005524">
    <property type="term" value="F:ATP binding"/>
    <property type="evidence" value="ECO:0007669"/>
    <property type="project" value="InterPro"/>
</dbReference>
<reference evidence="3" key="1">
    <citation type="submission" date="2021-01" db="EMBL/GenBank/DDBJ databases">
        <authorList>
            <person name="Corre E."/>
            <person name="Pelletier E."/>
            <person name="Niang G."/>
            <person name="Scheremetjew M."/>
            <person name="Finn R."/>
            <person name="Kale V."/>
            <person name="Holt S."/>
            <person name="Cochrane G."/>
            <person name="Meng A."/>
            <person name="Brown T."/>
            <person name="Cohen L."/>
        </authorList>
    </citation>
    <scope>NUCLEOTIDE SEQUENCE</scope>
    <source>
        <strain evidence="3">CCMP127</strain>
    </source>
</reference>
<dbReference type="Gene3D" id="3.30.200.20">
    <property type="entry name" value="Phosphorylase Kinase, domain 1"/>
    <property type="match status" value="1"/>
</dbReference>
<feature type="region of interest" description="Disordered" evidence="1">
    <location>
        <begin position="1"/>
        <end position="40"/>
    </location>
</feature>
<accession>A0A7S3KXF8</accession>
<dbReference type="Gene3D" id="1.10.510.10">
    <property type="entry name" value="Transferase(Phosphotransferase) domain 1"/>
    <property type="match status" value="1"/>
</dbReference>